<organism evidence="2 3">
    <name type="scientific">Stylonychia lemnae</name>
    <name type="common">Ciliate</name>
    <dbReference type="NCBI Taxonomy" id="5949"/>
    <lineage>
        <taxon>Eukaryota</taxon>
        <taxon>Sar</taxon>
        <taxon>Alveolata</taxon>
        <taxon>Ciliophora</taxon>
        <taxon>Intramacronucleata</taxon>
        <taxon>Spirotrichea</taxon>
        <taxon>Stichotrichia</taxon>
        <taxon>Sporadotrichida</taxon>
        <taxon>Oxytrichidae</taxon>
        <taxon>Stylonychinae</taxon>
        <taxon>Stylonychia</taxon>
    </lineage>
</organism>
<proteinExistence type="predicted"/>
<name>A0A078ADK4_STYLE</name>
<reference evidence="2 3" key="1">
    <citation type="submission" date="2014-06" db="EMBL/GenBank/DDBJ databases">
        <authorList>
            <person name="Swart Estienne"/>
        </authorList>
    </citation>
    <scope>NUCLEOTIDE SEQUENCE [LARGE SCALE GENOMIC DNA]</scope>
    <source>
        <strain evidence="2 3">130c</strain>
    </source>
</reference>
<sequence>MKTSEQEISYKERVITEIPERHKQPKEIIKKEKSKTTLTLNIIDNPALQKELYVPTSSTPEYQQLDQKPFDFHVNSFNNTSKASKDLNHSNNTRNIRTLLVSPRRNQINTEVVSQKIGQQSLKQDQFDIQAVLKQSNYEYRPNQNDKIMLNKHQLQNIQSLTRRLSEPNINIGNHKQLLKQKHKNLQRQFEKKSKKDMQNMNEMISDGLLMGDKSDIVQLAMMNETLRNQTQPNLAHWPQLKEIKISTCPQIQIDESKTILNLLNSQRGSSLTRRPMTAREATKIMMPKYQKSELKPGTYQTDIHQHGIKYTNNDFVKYFLLKKIINKFPLLKPLATVDQEKLFKIKKELLKIRIVNDIVEEDTLMNKTKSQFNQRQLSLMSNKNVKILMQVTAEHNPNGVAKEQLDKLFNDNKFYRQSNKPLGNVDTEEIDYYKKQKHSNIVEFLKQFRLQNEEELETKEDLHKLMQKKLTNSSFYDENDPEIQFLKNILATNRKIVLQNNREDQESDDESKDVQFGPQQRMTPTLNMMMDNKGSASNNDQKLIKGAFMSKGLLLKKQASEKQIRNKLIQVPKPVEQVGEREQWLYEKLDHDLYEKTIQIHNIQQPALTERGASVQSTDSNTNKTRPKTAFLRSNGSTSSIPDLNLYTYFKMLERQKRLQMQQQQTDFFITQQKEALLMTGSQVKPSLTRSQSAMNSPCKLKQKCSKKEFKKTHVIINHQRTHSQISQRERSINNGTRLIEKENSNNNTIQIPNEGFNLPHPHLIKQLQSNVTSIDSFSASDVYHIQTPNNNFTKEPLLNRIKSANQDQGILNLQSEQNAPQRRILRVQDLNEQSHSDIKESFIDNQKNLNIQVDQNTQIRKISQNTSQRNDVLYQQQSVDPNDHLQQITLNHYQTILAHKQSSQEISKNESLIARDNNIRVHMNYKSNIQSNVNKIKPPQMQNQSSSPKEQRIINLQTKQTFQNEEIEKRIRRAPRIYFLDQNHQELDIKEFKPKLKQARLQSAQKSRVKQNMINDFWNNTERTSTNYTSTIKSARQFMYSGIDPNALHQQIMERNPFYENRNQQYYANQALFHLSGRQYQLNKIQQLRLKRQRKGYVLKSNVNLDQNLKNLKHLQSINAMNIDLDLIGGMEIESKDIHQESITKLLKSRPKTALKNEDYKYHGKHTIQIGENFSSTQQFSSFQRPLTSRRGSGDTPMTKMAPTNFNITMKKKEVKGFIQIHGKKVEDKEQNIYGGKYGSYGIKHI</sequence>
<dbReference type="InParanoid" id="A0A078ADK4"/>
<gene>
    <name evidence="2" type="primary">Contig16754.g17848</name>
    <name evidence="2" type="ORF">STYLEM_7943</name>
</gene>
<dbReference type="EMBL" id="CCKQ01007569">
    <property type="protein sequence ID" value="CDW78958.1"/>
    <property type="molecule type" value="Genomic_DNA"/>
</dbReference>
<feature type="compositionally biased region" description="Polar residues" evidence="1">
    <location>
        <begin position="615"/>
        <end position="625"/>
    </location>
</feature>
<protein>
    <submittedName>
        <fullName evidence="2">Uncharacterized protein</fullName>
    </submittedName>
</protein>
<dbReference type="Proteomes" id="UP000039865">
    <property type="component" value="Unassembled WGS sequence"/>
</dbReference>
<evidence type="ECO:0000256" key="1">
    <source>
        <dbReference type="SAM" id="MobiDB-lite"/>
    </source>
</evidence>
<feature type="region of interest" description="Disordered" evidence="1">
    <location>
        <begin position="609"/>
        <end position="636"/>
    </location>
</feature>
<accession>A0A078ADK4</accession>
<evidence type="ECO:0000313" key="2">
    <source>
        <dbReference type="EMBL" id="CDW78958.1"/>
    </source>
</evidence>
<keyword evidence="3" id="KW-1185">Reference proteome</keyword>
<evidence type="ECO:0000313" key="3">
    <source>
        <dbReference type="Proteomes" id="UP000039865"/>
    </source>
</evidence>
<dbReference type="AlphaFoldDB" id="A0A078ADK4"/>